<name>A0A1H4KBE3_9MICO</name>
<dbReference type="RefSeq" id="WP_091181000.1">
    <property type="nucleotide sequence ID" value="NZ_FNRY01000001.1"/>
</dbReference>
<dbReference type="EMBL" id="FNRY01000001">
    <property type="protein sequence ID" value="SEB55753.1"/>
    <property type="molecule type" value="Genomic_DNA"/>
</dbReference>
<evidence type="ECO:0000313" key="1">
    <source>
        <dbReference type="EMBL" id="SEB55753.1"/>
    </source>
</evidence>
<organism evidence="1 2">
    <name type="scientific">Paramicrobacterium humi</name>
    <dbReference type="NCBI Taxonomy" id="640635"/>
    <lineage>
        <taxon>Bacteria</taxon>
        <taxon>Bacillati</taxon>
        <taxon>Actinomycetota</taxon>
        <taxon>Actinomycetes</taxon>
        <taxon>Micrococcales</taxon>
        <taxon>Microbacteriaceae</taxon>
        <taxon>Paramicrobacterium</taxon>
    </lineage>
</organism>
<sequence>MIAGSKDLGADDIRRLLHKLDDVLTERSQSAVLYVVGGANMALAVSDRRSTTDVDAHWDKVWVAQ</sequence>
<dbReference type="OrthoDB" id="4376297at2"/>
<keyword evidence="2" id="KW-1185">Reference proteome</keyword>
<dbReference type="AlphaFoldDB" id="A0A1H4KBE3"/>
<protein>
    <submittedName>
        <fullName evidence="1">Uncharacterized protein</fullName>
    </submittedName>
</protein>
<accession>A0A1H4KBE3</accession>
<reference evidence="1 2" key="1">
    <citation type="submission" date="2016-10" db="EMBL/GenBank/DDBJ databases">
        <authorList>
            <person name="de Groot N.N."/>
        </authorList>
    </citation>
    <scope>NUCLEOTIDE SEQUENCE [LARGE SCALE GENOMIC DNA]</scope>
    <source>
        <strain evidence="1 2">DSM 21799</strain>
    </source>
</reference>
<dbReference type="Proteomes" id="UP000199183">
    <property type="component" value="Unassembled WGS sequence"/>
</dbReference>
<gene>
    <name evidence="1" type="ORF">SAMN04489806_1100</name>
</gene>
<proteinExistence type="predicted"/>
<evidence type="ECO:0000313" key="2">
    <source>
        <dbReference type="Proteomes" id="UP000199183"/>
    </source>
</evidence>
<dbReference type="STRING" id="640635.SAMN04489806_1100"/>